<gene>
    <name evidence="6" type="ORF">GCM10008106_27300</name>
</gene>
<accession>A0A8J3G6H3</accession>
<proteinExistence type="inferred from homology"/>
<dbReference type="AlphaFoldDB" id="A0A8J3G6H3"/>
<sequence length="328" mass="38543">MSQVTNIPIDAVITWVDGNDPAHQKKMNQYLPDTKKKSFSTDPTRFAAAGEIKYCVSSILHFAPFVRKIFIVTDNQDPQLDAHVQKVFPNRSQDVVIIDHQVIFEGYEQFLPTFNSSSIENMLWRIPGLSENFIYFNDDIFLIQPVNPEDFFQNNTPVLRGSWLPSAAPRHAIRKLRMKLDKNYIPKPSYNVKQWLTAHILGFKWRFFAMDHTPYVMKKSTLEKFYTKYPDLLKSNISYKFRFHTQFNVASIVNHTSLKEGNFIIKNPNIAYLQPSKRKEGYLERKLDLCDRNKDLLFLCVQNLDQVSLEKREYLWSWLEGRFKNLTS</sequence>
<comment type="similarity">
    <text evidence="1">Belongs to the stealth family.</text>
</comment>
<organism evidence="6 7">
    <name type="scientific">Mongoliitalea lutea</name>
    <dbReference type="NCBI Taxonomy" id="849756"/>
    <lineage>
        <taxon>Bacteria</taxon>
        <taxon>Pseudomonadati</taxon>
        <taxon>Bacteroidota</taxon>
        <taxon>Cytophagia</taxon>
        <taxon>Cytophagales</taxon>
        <taxon>Cyclobacteriaceae</taxon>
        <taxon>Mongoliitalea</taxon>
    </lineage>
</organism>
<reference evidence="6" key="1">
    <citation type="journal article" date="2014" name="Int. J. Syst. Evol. Microbiol.">
        <title>Complete genome sequence of Corynebacterium casei LMG S-19264T (=DSM 44701T), isolated from a smear-ripened cheese.</title>
        <authorList>
            <consortium name="US DOE Joint Genome Institute (JGI-PGF)"/>
            <person name="Walter F."/>
            <person name="Albersmeier A."/>
            <person name="Kalinowski J."/>
            <person name="Ruckert C."/>
        </authorList>
    </citation>
    <scope>NUCLEOTIDE SEQUENCE</scope>
    <source>
        <strain evidence="6">KCTC 23224</strain>
    </source>
</reference>
<feature type="domain" description="Stealth protein CR2 conserved region 2" evidence="4">
    <location>
        <begin position="45"/>
        <end position="155"/>
    </location>
</feature>
<dbReference type="Proteomes" id="UP000642809">
    <property type="component" value="Unassembled WGS sequence"/>
</dbReference>
<dbReference type="InterPro" id="IPR031358">
    <property type="entry name" value="Stealth_CR1"/>
</dbReference>
<dbReference type="RefSeq" id="WP_189583666.1">
    <property type="nucleotide sequence ID" value="NZ_BMYF01000017.1"/>
</dbReference>
<evidence type="ECO:0000256" key="2">
    <source>
        <dbReference type="ARBA" id="ARBA00022679"/>
    </source>
</evidence>
<dbReference type="PANTHER" id="PTHR24045:SF0">
    <property type="entry name" value="N-ACETYLGLUCOSAMINE-1-PHOSPHOTRANSFERASE SUBUNITS ALPHA_BETA"/>
    <property type="match status" value="1"/>
</dbReference>
<dbReference type="Pfam" id="PF11380">
    <property type="entry name" value="Stealth_CR2"/>
    <property type="match status" value="1"/>
</dbReference>
<dbReference type="Pfam" id="PF17101">
    <property type="entry name" value="Stealth_CR1"/>
    <property type="match status" value="1"/>
</dbReference>
<keyword evidence="7" id="KW-1185">Reference proteome</keyword>
<evidence type="ECO:0000256" key="1">
    <source>
        <dbReference type="ARBA" id="ARBA00007583"/>
    </source>
</evidence>
<keyword evidence="2" id="KW-0808">Transferase</keyword>
<evidence type="ECO:0000259" key="5">
    <source>
        <dbReference type="Pfam" id="PF17101"/>
    </source>
</evidence>
<name>A0A8J3G6H3_9BACT</name>
<dbReference type="PANTHER" id="PTHR24045">
    <property type="match status" value="1"/>
</dbReference>
<evidence type="ECO:0000313" key="7">
    <source>
        <dbReference type="Proteomes" id="UP000642809"/>
    </source>
</evidence>
<evidence type="ECO:0008006" key="8">
    <source>
        <dbReference type="Google" id="ProtNLM"/>
    </source>
</evidence>
<evidence type="ECO:0000313" key="6">
    <source>
        <dbReference type="EMBL" id="GHB44759.1"/>
    </source>
</evidence>
<dbReference type="EMBL" id="BMYF01000017">
    <property type="protein sequence ID" value="GHB44759.1"/>
    <property type="molecule type" value="Genomic_DNA"/>
</dbReference>
<dbReference type="GO" id="GO:0000271">
    <property type="term" value="P:polysaccharide biosynthetic process"/>
    <property type="evidence" value="ECO:0007669"/>
    <property type="project" value="UniProtKB-KW"/>
</dbReference>
<evidence type="ECO:0000259" key="4">
    <source>
        <dbReference type="Pfam" id="PF11380"/>
    </source>
</evidence>
<comment type="caution">
    <text evidence="6">The sequence shown here is derived from an EMBL/GenBank/DDBJ whole genome shotgun (WGS) entry which is preliminary data.</text>
</comment>
<evidence type="ECO:0000256" key="3">
    <source>
        <dbReference type="ARBA" id="ARBA00023169"/>
    </source>
</evidence>
<dbReference type="InterPro" id="IPR047141">
    <property type="entry name" value="Stealth"/>
</dbReference>
<feature type="domain" description="Stealth protein CR1 conserved region 1" evidence="5">
    <location>
        <begin position="8"/>
        <end position="32"/>
    </location>
</feature>
<protein>
    <recommendedName>
        <fullName evidence="8">Capsular biosynthesis protein</fullName>
    </recommendedName>
</protein>
<reference evidence="6" key="2">
    <citation type="submission" date="2020-09" db="EMBL/GenBank/DDBJ databases">
        <authorList>
            <person name="Sun Q."/>
            <person name="Kim S."/>
        </authorList>
    </citation>
    <scope>NUCLEOTIDE SEQUENCE</scope>
    <source>
        <strain evidence="6">KCTC 23224</strain>
    </source>
</reference>
<dbReference type="GO" id="GO:0016772">
    <property type="term" value="F:transferase activity, transferring phosphorus-containing groups"/>
    <property type="evidence" value="ECO:0007669"/>
    <property type="project" value="InterPro"/>
</dbReference>
<keyword evidence="3" id="KW-0270">Exopolysaccharide synthesis</keyword>
<dbReference type="InterPro" id="IPR021520">
    <property type="entry name" value="Stealth_CR2"/>
</dbReference>